<gene>
    <name evidence="1" type="ORF">D0864_04315</name>
</gene>
<evidence type="ECO:0000313" key="2">
    <source>
        <dbReference type="Proteomes" id="UP000269539"/>
    </source>
</evidence>
<organism evidence="1 2">
    <name type="scientific">Hortaea werneckii</name>
    <name type="common">Black yeast</name>
    <name type="synonym">Cladosporium werneckii</name>
    <dbReference type="NCBI Taxonomy" id="91943"/>
    <lineage>
        <taxon>Eukaryota</taxon>
        <taxon>Fungi</taxon>
        <taxon>Dikarya</taxon>
        <taxon>Ascomycota</taxon>
        <taxon>Pezizomycotina</taxon>
        <taxon>Dothideomycetes</taxon>
        <taxon>Dothideomycetidae</taxon>
        <taxon>Mycosphaerellales</taxon>
        <taxon>Teratosphaeriaceae</taxon>
        <taxon>Hortaea</taxon>
    </lineage>
</organism>
<dbReference type="PANTHER" id="PTHR40619">
    <property type="entry name" value="FUNGAL STAND N-TERMINAL GOODBYE DOMAIN-CONTAINING PROTEIN"/>
    <property type="match status" value="1"/>
</dbReference>
<dbReference type="PANTHER" id="PTHR40619:SF3">
    <property type="entry name" value="FUNGAL STAND N-TERMINAL GOODBYE DOMAIN-CONTAINING PROTEIN"/>
    <property type="match status" value="1"/>
</dbReference>
<evidence type="ECO:0000313" key="1">
    <source>
        <dbReference type="EMBL" id="RMY98641.1"/>
    </source>
</evidence>
<dbReference type="Proteomes" id="UP000269539">
    <property type="component" value="Unassembled WGS sequence"/>
</dbReference>
<reference evidence="1 2" key="1">
    <citation type="journal article" date="2018" name="BMC Genomics">
        <title>Genomic evidence for intraspecific hybridization in a clonal and extremely halotolerant yeast.</title>
        <authorList>
            <person name="Gostincar C."/>
            <person name="Stajich J.E."/>
            <person name="Zupancic J."/>
            <person name="Zalar P."/>
            <person name="Gunde-Cimerman N."/>
        </authorList>
    </citation>
    <scope>NUCLEOTIDE SEQUENCE [LARGE SCALE GENOMIC DNA]</scope>
    <source>
        <strain evidence="1 2">EXF-10513</strain>
    </source>
</reference>
<dbReference type="AlphaFoldDB" id="A0A3M7GD67"/>
<accession>A0A3M7GD67</accession>
<name>A0A3M7GD67_HORWE</name>
<comment type="caution">
    <text evidence="1">The sequence shown here is derived from an EMBL/GenBank/DDBJ whole genome shotgun (WGS) entry which is preliminary data.</text>
</comment>
<sequence length="479" mass="54102">MCGGLKLIFNAAGRLQKIRDWIRDALLELPGLLFSTDKTLDAFDDERLHICSRQLMGKAFESLHWIIRELTRSAMKKGIMAGLKQENYAKNLRDSLDDVKNLSEQFRRIADACAHEKLGEIDRTTSGLRQDVRTAYVGTSVQIEGGVNQILSALRSGFSLVLDKRYPLIEQIPVPPRVTSKADQERRRARIRSIVCRRLSVDAALVEDSLRETLASIWTADSHEQDRMHYLVADPHLAEWVISQSSAVLLINEASDHIPAKLVDAVRNANRSPPTRDLPPTLCLFHLSGQDFDEQSFGSKGPNGLLQNMIYQLLDSGFDLDAKFLRDVLRDCEILSFDELWSAFERLVSQIPPPMQIFCVLGDLSDYEDMWEAEITALISNLVGLARNHMGHEAGQEWSLKILLTCATPSRVVYHGLQPSEILDMPENVPTVGDFSERAWGLSGISRFEEVNEWCIIQTAAEFEGDRPDSEMYWEARSC</sequence>
<protein>
    <submittedName>
        <fullName evidence="1">Uncharacterized protein</fullName>
    </submittedName>
</protein>
<dbReference type="EMBL" id="QWIO01000366">
    <property type="protein sequence ID" value="RMY98641.1"/>
    <property type="molecule type" value="Genomic_DNA"/>
</dbReference>
<proteinExistence type="predicted"/>